<dbReference type="InterPro" id="IPR005846">
    <property type="entry name" value="A-D-PHexomutase_a/b/a-III"/>
</dbReference>
<dbReference type="KEGG" id="taqu:KDW03_00105"/>
<dbReference type="PROSITE" id="PS00710">
    <property type="entry name" value="PGM_PMM"/>
    <property type="match status" value="1"/>
</dbReference>
<evidence type="ECO:0000259" key="8">
    <source>
        <dbReference type="Pfam" id="PF02878"/>
    </source>
</evidence>
<dbReference type="InterPro" id="IPR005841">
    <property type="entry name" value="Alpha-D-phosphohexomutase_SF"/>
</dbReference>
<dbReference type="RefSeq" id="WP_271435379.1">
    <property type="nucleotide sequence ID" value="NZ_CP073355.1"/>
</dbReference>
<evidence type="ECO:0000256" key="2">
    <source>
        <dbReference type="ARBA" id="ARBA00010231"/>
    </source>
</evidence>
<name>A0AAX3BEX1_9SPIR</name>
<dbReference type="GO" id="GO:0008973">
    <property type="term" value="F:phosphopentomutase activity"/>
    <property type="evidence" value="ECO:0007669"/>
    <property type="project" value="TreeGrafter"/>
</dbReference>
<dbReference type="InterPro" id="IPR016066">
    <property type="entry name" value="A-D-PHexomutase_CS"/>
</dbReference>
<keyword evidence="6" id="KW-0413">Isomerase</keyword>
<evidence type="ECO:0000313" key="12">
    <source>
        <dbReference type="Proteomes" id="UP001056539"/>
    </source>
</evidence>
<dbReference type="GO" id="GO:0006166">
    <property type="term" value="P:purine ribonucleoside salvage"/>
    <property type="evidence" value="ECO:0007669"/>
    <property type="project" value="TreeGrafter"/>
</dbReference>
<dbReference type="PANTHER" id="PTHR45745">
    <property type="entry name" value="PHOSPHOMANNOMUTASE 45A"/>
    <property type="match status" value="1"/>
</dbReference>
<dbReference type="Gene3D" id="3.40.120.10">
    <property type="entry name" value="Alpha-D-Glucose-1,6-Bisphosphate, subunit A, domain 3"/>
    <property type="match status" value="3"/>
</dbReference>
<feature type="domain" description="Alpha-D-phosphohexomutase alpha/beta/alpha" evidence="10">
    <location>
        <begin position="325"/>
        <end position="435"/>
    </location>
</feature>
<dbReference type="Pfam" id="PF02878">
    <property type="entry name" value="PGM_PMM_I"/>
    <property type="match status" value="1"/>
</dbReference>
<evidence type="ECO:0000259" key="10">
    <source>
        <dbReference type="Pfam" id="PF02880"/>
    </source>
</evidence>
<evidence type="ECO:0000256" key="5">
    <source>
        <dbReference type="ARBA" id="ARBA00022842"/>
    </source>
</evidence>
<proteinExistence type="inferred from homology"/>
<dbReference type="PANTHER" id="PTHR45745:SF1">
    <property type="entry name" value="PHOSPHOGLUCOMUTASE 2B-RELATED"/>
    <property type="match status" value="1"/>
</dbReference>
<comment type="similarity">
    <text evidence="2 7">Belongs to the phosphohexose mutase family.</text>
</comment>
<dbReference type="AlphaFoldDB" id="A0AAX3BEX1"/>
<dbReference type="EMBL" id="CP073355">
    <property type="protein sequence ID" value="URA10246.1"/>
    <property type="molecule type" value="Genomic_DNA"/>
</dbReference>
<dbReference type="InterPro" id="IPR005844">
    <property type="entry name" value="A-D-PHexomutase_a/b/a-I"/>
</dbReference>
<dbReference type="GO" id="GO:0005975">
    <property type="term" value="P:carbohydrate metabolic process"/>
    <property type="evidence" value="ECO:0007669"/>
    <property type="project" value="InterPro"/>
</dbReference>
<sequence length="573" mass="64317">MNQNVQKRIQEWLGPEYDEETRAEIQNLIDAGNEKELEDRFYTELEFGTGGLRGIIGAGTNRMNRYVVRKATQGLANYIYAKGDPKKGIVIGRDSRIMSDVFAFETAAVMAANGIKVYFYEDIHPTPMVSFAIRELKAQAGVMITASHNPKEYNGYKVMWDDGCQVTPPADKGIIEEVRKITSLSQVKYLPFEEAKAQGLIEVIDTKIDALYLERVKTISIHPEVAPSSDVKICYSPLYGTGYKIIPAALKVWGFENVYVLPEQATPNGNFPTTPYPNPEETEAMARGINFASENNYDIFIATDPDADRLGVALRDRTGKMVLLNGNQIATLLAYYVATEKKLPPNPWMVKTIVTTDLIADITNEHKIGLTDVLTGFKWIGLKIREFENEGKNFVFGCEESHGVLLADFVRDKDAIMGVSLFAELTAYYKSKGTSALNVLYDIYRKYGFYKESQKSLTLSGVEGLSQIKAMMEKLRTNTPKNLGKWQVLEKQDMKTDEIIDMTTGQKKGRTGLPSSDVVVLKLSDGAKVVARPSGTEPKIKFYFTTRGRFDEMNTVEKEHEMLRQAFLLYIQG</sequence>
<reference evidence="11" key="2">
    <citation type="submission" date="2022-06" db="EMBL/GenBank/DDBJ databases">
        <title>Thermospira aquatica gen. nov., sp. nov.</title>
        <authorList>
            <person name="Ben Ali Gam Z."/>
            <person name="Labat M."/>
        </authorList>
    </citation>
    <scope>NUCLEOTIDE SEQUENCE</scope>
    <source>
        <strain evidence="11">F1F22</strain>
    </source>
</reference>
<feature type="domain" description="Alpha-D-phosphohexomutase alpha/beta/alpha" evidence="8">
    <location>
        <begin position="46"/>
        <end position="183"/>
    </location>
</feature>
<dbReference type="PRINTS" id="PR00509">
    <property type="entry name" value="PGMPMM"/>
</dbReference>
<dbReference type="SUPFAM" id="SSF53738">
    <property type="entry name" value="Phosphoglucomutase, first 3 domains"/>
    <property type="match status" value="3"/>
</dbReference>
<evidence type="ECO:0000256" key="6">
    <source>
        <dbReference type="ARBA" id="ARBA00023235"/>
    </source>
</evidence>
<dbReference type="GO" id="GO:0000287">
    <property type="term" value="F:magnesium ion binding"/>
    <property type="evidence" value="ECO:0007669"/>
    <property type="project" value="InterPro"/>
</dbReference>
<keyword evidence="12" id="KW-1185">Reference proteome</keyword>
<keyword evidence="4 7" id="KW-0479">Metal-binding</keyword>
<dbReference type="CDD" id="cd05799">
    <property type="entry name" value="PGM2"/>
    <property type="match status" value="1"/>
</dbReference>
<comment type="cofactor">
    <cofactor evidence="1">
        <name>Mg(2+)</name>
        <dbReference type="ChEBI" id="CHEBI:18420"/>
    </cofactor>
</comment>
<evidence type="ECO:0000259" key="9">
    <source>
        <dbReference type="Pfam" id="PF02879"/>
    </source>
</evidence>
<evidence type="ECO:0000256" key="4">
    <source>
        <dbReference type="ARBA" id="ARBA00022723"/>
    </source>
</evidence>
<dbReference type="SUPFAM" id="SSF55957">
    <property type="entry name" value="Phosphoglucomutase, C-terminal domain"/>
    <property type="match status" value="1"/>
</dbReference>
<reference evidence="11" key="1">
    <citation type="submission" date="2021-04" db="EMBL/GenBank/DDBJ databases">
        <authorList>
            <person name="Postec A."/>
        </authorList>
    </citation>
    <scope>NUCLEOTIDE SEQUENCE</scope>
    <source>
        <strain evidence="11">F1F22</strain>
    </source>
</reference>
<evidence type="ECO:0000313" key="11">
    <source>
        <dbReference type="EMBL" id="URA10246.1"/>
    </source>
</evidence>
<evidence type="ECO:0000256" key="1">
    <source>
        <dbReference type="ARBA" id="ARBA00001946"/>
    </source>
</evidence>
<dbReference type="InterPro" id="IPR005845">
    <property type="entry name" value="A-D-PHexomutase_a/b/a-II"/>
</dbReference>
<organism evidence="11 12">
    <name type="scientific">Thermospira aquatica</name>
    <dbReference type="NCBI Taxonomy" id="2828656"/>
    <lineage>
        <taxon>Bacteria</taxon>
        <taxon>Pseudomonadati</taxon>
        <taxon>Spirochaetota</taxon>
        <taxon>Spirochaetia</taxon>
        <taxon>Brevinematales</taxon>
        <taxon>Thermospiraceae</taxon>
        <taxon>Thermospira</taxon>
    </lineage>
</organism>
<keyword evidence="5 7" id="KW-0460">Magnesium</keyword>
<accession>A0AAX3BEX1</accession>
<dbReference type="Pfam" id="PF02879">
    <property type="entry name" value="PGM_PMM_II"/>
    <property type="match status" value="1"/>
</dbReference>
<protein>
    <submittedName>
        <fullName evidence="11">Phospho-sugar mutase</fullName>
    </submittedName>
</protein>
<evidence type="ECO:0000256" key="3">
    <source>
        <dbReference type="ARBA" id="ARBA00022553"/>
    </source>
</evidence>
<evidence type="ECO:0000256" key="7">
    <source>
        <dbReference type="RuleBase" id="RU004326"/>
    </source>
</evidence>
<keyword evidence="3" id="KW-0597">Phosphoprotein</keyword>
<dbReference type="Proteomes" id="UP001056539">
    <property type="component" value="Chromosome"/>
</dbReference>
<dbReference type="InterPro" id="IPR036900">
    <property type="entry name" value="A-D-PHexomutase_C_sf"/>
</dbReference>
<feature type="domain" description="Alpha-D-phosphohexomutase alpha/beta/alpha" evidence="9">
    <location>
        <begin position="212"/>
        <end position="316"/>
    </location>
</feature>
<gene>
    <name evidence="11" type="ORF">KDW03_00105</name>
</gene>
<dbReference type="Pfam" id="PF02880">
    <property type="entry name" value="PGM_PMM_III"/>
    <property type="match status" value="1"/>
</dbReference>
<dbReference type="InterPro" id="IPR016055">
    <property type="entry name" value="A-D-PHexomutase_a/b/a-I/II/III"/>
</dbReference>
<dbReference type="Gene3D" id="3.30.310.50">
    <property type="entry name" value="Alpha-D-phosphohexomutase, C-terminal domain"/>
    <property type="match status" value="1"/>
</dbReference>